<dbReference type="NCBIfam" id="NF010372">
    <property type="entry name" value="PRK13798.1"/>
    <property type="match status" value="1"/>
</dbReference>
<dbReference type="InterPro" id="IPR018020">
    <property type="entry name" value="OHCU_decarboxylase"/>
</dbReference>
<dbReference type="InterPro" id="IPR017595">
    <property type="entry name" value="OHCU_decarboxylase-2"/>
</dbReference>
<dbReference type="PANTHER" id="PTHR43466">
    <property type="entry name" value="2-OXO-4-HYDROXY-4-CARBOXY-5-UREIDOIMIDAZOLINE DECARBOXYLASE-RELATED"/>
    <property type="match status" value="1"/>
</dbReference>
<protein>
    <recommendedName>
        <fullName evidence="3">2-oxo-4-hydroxy-4-carboxy-5-ureidoimidazoline decarboxylase</fullName>
        <ecNumber evidence="3">4.1.1.97</ecNumber>
    </recommendedName>
</protein>
<evidence type="ECO:0000256" key="7">
    <source>
        <dbReference type="SAM" id="MobiDB-lite"/>
    </source>
</evidence>
<sequence length="188" mass="21541">MKPMSPRRFRPICRRYVTLRSSIKMDLGTFNQLPQAVAQLALSHCVAIPRWQQALVAARPFHSVEALLAEAQRLAQAWQEDDLNQALSAHPRIGEKAQGDEKEKRLSRSEQAAMQQADDALQQAMVQGNQAYEARFNRVFLIRAKGRSAQNMLDELTRRLDNSPESERQESLEQLREITLLRLKESFS</sequence>
<evidence type="ECO:0000256" key="6">
    <source>
        <dbReference type="ARBA" id="ARBA00023239"/>
    </source>
</evidence>
<dbReference type="HOGENOM" id="CLU_092522_2_1_6"/>
<feature type="region of interest" description="Disordered" evidence="7">
    <location>
        <begin position="90"/>
        <end position="117"/>
    </location>
</feature>
<comment type="pathway">
    <text evidence="2">Purine metabolism; urate degradation; (S)-allantoin from urate: step 3/3.</text>
</comment>
<evidence type="ECO:0000259" key="8">
    <source>
        <dbReference type="Pfam" id="PF09349"/>
    </source>
</evidence>
<reference evidence="10" key="1">
    <citation type="journal article" date="2012" name="Appl. Microbiol. Biotechnol.">
        <title>The complete genome sequence of Pantoea ananatis AJ13355, an organism with great biotechnological potential.</title>
        <authorList>
            <person name="Hara Y."/>
            <person name="Kadotani N."/>
            <person name="Izui H."/>
            <person name="Katashkina J.I."/>
            <person name="Kuvaeva T.M."/>
            <person name="Andreeva I.G."/>
            <person name="Golubeva L.I."/>
            <person name="Malko D.B."/>
            <person name="Makeev V.J."/>
            <person name="Mashko S.V."/>
            <person name="Kozlov Y.I."/>
        </authorList>
    </citation>
    <scope>NUCLEOTIDE SEQUENCE [LARGE SCALE GENOMIC DNA]</scope>
    <source>
        <strain evidence="10">AJ13355</strain>
    </source>
</reference>
<keyword evidence="6" id="KW-0456">Lyase</keyword>
<keyword evidence="4" id="KW-0659">Purine metabolism</keyword>
<organism evidence="9 10">
    <name type="scientific">Pantoea ananatis (strain AJ13355)</name>
    <dbReference type="NCBI Taxonomy" id="932677"/>
    <lineage>
        <taxon>Bacteria</taxon>
        <taxon>Pseudomonadati</taxon>
        <taxon>Pseudomonadota</taxon>
        <taxon>Gammaproteobacteria</taxon>
        <taxon>Enterobacterales</taxon>
        <taxon>Erwiniaceae</taxon>
        <taxon>Pantoea</taxon>
    </lineage>
</organism>
<dbReference type="PANTHER" id="PTHR43466:SF1">
    <property type="entry name" value="2-OXO-4-HYDROXY-4-CARBOXY-5-UREIDOIMIDAZOLINE DECARBOXYLASE-RELATED"/>
    <property type="match status" value="1"/>
</dbReference>
<dbReference type="EMBL" id="AP012032">
    <property type="protein sequence ID" value="BAK10281.1"/>
    <property type="molecule type" value="Genomic_DNA"/>
</dbReference>
<keyword evidence="5" id="KW-0210">Decarboxylase</keyword>
<feature type="compositionally biased region" description="Basic and acidic residues" evidence="7">
    <location>
        <begin position="92"/>
        <end position="108"/>
    </location>
</feature>
<dbReference type="KEGG" id="paj:PAJ_0201"/>
<dbReference type="Pfam" id="PF09349">
    <property type="entry name" value="OHCU_decarbox"/>
    <property type="match status" value="1"/>
</dbReference>
<dbReference type="InterPro" id="IPR036778">
    <property type="entry name" value="OHCU_decarboxylase_sf"/>
</dbReference>
<accession>A0A0H3KT05</accession>
<evidence type="ECO:0000313" key="9">
    <source>
        <dbReference type="EMBL" id="BAK10281.1"/>
    </source>
</evidence>
<evidence type="ECO:0000256" key="3">
    <source>
        <dbReference type="ARBA" id="ARBA00012257"/>
    </source>
</evidence>
<dbReference type="Proteomes" id="UP000006690">
    <property type="component" value="Chromosome"/>
</dbReference>
<gene>
    <name evidence="9" type="ordered locus">PAJ_0201</name>
</gene>
<proteinExistence type="predicted"/>
<dbReference type="SUPFAM" id="SSF158694">
    <property type="entry name" value="UraD-Like"/>
    <property type="match status" value="1"/>
</dbReference>
<dbReference type="NCBIfam" id="TIGR03180">
    <property type="entry name" value="UraD_2"/>
    <property type="match status" value="1"/>
</dbReference>
<comment type="catalytic activity">
    <reaction evidence="1">
        <text>5-hydroxy-2-oxo-4-ureido-2,5-dihydro-1H-imidazole-5-carboxylate + H(+) = (S)-allantoin + CO2</text>
        <dbReference type="Rhea" id="RHEA:26301"/>
        <dbReference type="ChEBI" id="CHEBI:15378"/>
        <dbReference type="ChEBI" id="CHEBI:15678"/>
        <dbReference type="ChEBI" id="CHEBI:16526"/>
        <dbReference type="ChEBI" id="CHEBI:58639"/>
        <dbReference type="EC" id="4.1.1.97"/>
    </reaction>
</comment>
<dbReference type="Gene3D" id="1.10.3330.10">
    <property type="entry name" value="Oxo-4-hydroxy-4-carboxy-5-ureidoimidazoline decarboxylase"/>
    <property type="match status" value="1"/>
</dbReference>
<evidence type="ECO:0000256" key="5">
    <source>
        <dbReference type="ARBA" id="ARBA00022793"/>
    </source>
</evidence>
<evidence type="ECO:0000313" key="10">
    <source>
        <dbReference type="Proteomes" id="UP000006690"/>
    </source>
</evidence>
<feature type="domain" description="Oxo-4-hydroxy-4-carboxy-5-ureidoimidazoline decarboxylase" evidence="8">
    <location>
        <begin position="31"/>
        <end position="184"/>
    </location>
</feature>
<dbReference type="eggNOG" id="COG3195">
    <property type="taxonomic scope" value="Bacteria"/>
</dbReference>
<evidence type="ECO:0000256" key="1">
    <source>
        <dbReference type="ARBA" id="ARBA00001163"/>
    </source>
</evidence>
<dbReference type="PATRIC" id="fig|932677.3.peg.213"/>
<evidence type="ECO:0000256" key="2">
    <source>
        <dbReference type="ARBA" id="ARBA00004754"/>
    </source>
</evidence>
<name>A0A0H3KT05_PANAA</name>
<dbReference type="EC" id="4.1.1.97" evidence="3"/>
<dbReference type="GO" id="GO:0019628">
    <property type="term" value="P:urate catabolic process"/>
    <property type="evidence" value="ECO:0007669"/>
    <property type="project" value="TreeGrafter"/>
</dbReference>
<dbReference type="GO" id="GO:0006144">
    <property type="term" value="P:purine nucleobase metabolic process"/>
    <property type="evidence" value="ECO:0007669"/>
    <property type="project" value="UniProtKB-KW"/>
</dbReference>
<evidence type="ECO:0000256" key="4">
    <source>
        <dbReference type="ARBA" id="ARBA00022631"/>
    </source>
</evidence>
<dbReference type="GO" id="GO:0051997">
    <property type="term" value="F:2-oxo-4-hydroxy-4-carboxy-5-ureidoimidazoline decarboxylase activity"/>
    <property type="evidence" value="ECO:0007669"/>
    <property type="project" value="UniProtKB-EC"/>
</dbReference>
<dbReference type="AlphaFoldDB" id="A0A0H3KT05"/>